<organism evidence="1">
    <name type="scientific">marine sediment metagenome</name>
    <dbReference type="NCBI Taxonomy" id="412755"/>
    <lineage>
        <taxon>unclassified sequences</taxon>
        <taxon>metagenomes</taxon>
        <taxon>ecological metagenomes</taxon>
    </lineage>
</organism>
<protein>
    <submittedName>
        <fullName evidence="1">Uncharacterized protein</fullName>
    </submittedName>
</protein>
<comment type="caution">
    <text evidence="1">The sequence shown here is derived from an EMBL/GenBank/DDBJ whole genome shotgun (WGS) entry which is preliminary data.</text>
</comment>
<proteinExistence type="predicted"/>
<reference evidence="1" key="1">
    <citation type="journal article" date="2014" name="Front. Microbiol.">
        <title>High frequency of phylogenetically diverse reductive dehalogenase-homologous genes in deep subseafloor sedimentary metagenomes.</title>
        <authorList>
            <person name="Kawai M."/>
            <person name="Futagami T."/>
            <person name="Toyoda A."/>
            <person name="Takaki Y."/>
            <person name="Nishi S."/>
            <person name="Hori S."/>
            <person name="Arai W."/>
            <person name="Tsubouchi T."/>
            <person name="Morono Y."/>
            <person name="Uchiyama I."/>
            <person name="Ito T."/>
            <person name="Fujiyama A."/>
            <person name="Inagaki F."/>
            <person name="Takami H."/>
        </authorList>
    </citation>
    <scope>NUCLEOTIDE SEQUENCE</scope>
    <source>
        <strain evidence="1">Expedition CK06-06</strain>
    </source>
</reference>
<sequence>HRDPTARKYSMTKYKKLYELIHLADRAKANGNFPLAEKLIKQLFLETLKGRDARLIKLAANTLFEHRRLHIAHVLRILKRIDPIQAQRKDLS</sequence>
<gene>
    <name evidence="1" type="ORF">S06H3_05801</name>
</gene>
<evidence type="ECO:0000313" key="1">
    <source>
        <dbReference type="EMBL" id="GAH90284.1"/>
    </source>
</evidence>
<accession>X1KJG2</accession>
<name>X1KJG2_9ZZZZ</name>
<dbReference type="AlphaFoldDB" id="X1KJG2"/>
<feature type="non-terminal residue" evidence="1">
    <location>
        <position position="1"/>
    </location>
</feature>
<dbReference type="EMBL" id="BARV01002187">
    <property type="protein sequence ID" value="GAH90284.1"/>
    <property type="molecule type" value="Genomic_DNA"/>
</dbReference>